<dbReference type="RefSeq" id="WP_146394662.1">
    <property type="nucleotide sequence ID" value="NZ_SJPJ01000001.1"/>
</dbReference>
<comment type="caution">
    <text evidence="1">The sequence shown here is derived from an EMBL/GenBank/DDBJ whole genome shotgun (WGS) entry which is preliminary data.</text>
</comment>
<dbReference type="Proteomes" id="UP000315010">
    <property type="component" value="Unassembled WGS sequence"/>
</dbReference>
<protein>
    <submittedName>
        <fullName evidence="1">Uncharacterized protein</fullName>
    </submittedName>
</protein>
<accession>A0A5C5YY79</accession>
<reference evidence="1 2" key="1">
    <citation type="submission" date="2019-02" db="EMBL/GenBank/DDBJ databases">
        <title>Deep-cultivation of Planctomycetes and their phenomic and genomic characterization uncovers novel biology.</title>
        <authorList>
            <person name="Wiegand S."/>
            <person name="Jogler M."/>
            <person name="Boedeker C."/>
            <person name="Pinto D."/>
            <person name="Vollmers J."/>
            <person name="Rivas-Marin E."/>
            <person name="Kohn T."/>
            <person name="Peeters S.H."/>
            <person name="Heuer A."/>
            <person name="Rast P."/>
            <person name="Oberbeckmann S."/>
            <person name="Bunk B."/>
            <person name="Jeske O."/>
            <person name="Meyerdierks A."/>
            <person name="Storesund J.E."/>
            <person name="Kallscheuer N."/>
            <person name="Luecker S."/>
            <person name="Lage O.M."/>
            <person name="Pohl T."/>
            <person name="Merkel B.J."/>
            <person name="Hornburger P."/>
            <person name="Mueller R.-W."/>
            <person name="Bruemmer F."/>
            <person name="Labrenz M."/>
            <person name="Spormann A.M."/>
            <person name="Op Den Camp H."/>
            <person name="Overmann J."/>
            <person name="Amann R."/>
            <person name="Jetten M.S.M."/>
            <person name="Mascher T."/>
            <person name="Medema M.H."/>
            <person name="Devos D.P."/>
            <person name="Kaster A.-K."/>
            <person name="Ovreas L."/>
            <person name="Rohde M."/>
            <person name="Galperin M.Y."/>
            <person name="Jogler C."/>
        </authorList>
    </citation>
    <scope>NUCLEOTIDE SEQUENCE [LARGE SCALE GENOMIC DNA]</scope>
    <source>
        <strain evidence="1 2">CA13</strain>
    </source>
</reference>
<evidence type="ECO:0000313" key="2">
    <source>
        <dbReference type="Proteomes" id="UP000315010"/>
    </source>
</evidence>
<gene>
    <name evidence="1" type="ORF">CA13_08440</name>
</gene>
<organism evidence="1 2">
    <name type="scientific">Novipirellula herctigrandis</name>
    <dbReference type="NCBI Taxonomy" id="2527986"/>
    <lineage>
        <taxon>Bacteria</taxon>
        <taxon>Pseudomonadati</taxon>
        <taxon>Planctomycetota</taxon>
        <taxon>Planctomycetia</taxon>
        <taxon>Pirellulales</taxon>
        <taxon>Pirellulaceae</taxon>
        <taxon>Novipirellula</taxon>
    </lineage>
</organism>
<name>A0A5C5YY79_9BACT</name>
<dbReference type="OrthoDB" id="264485at2"/>
<dbReference type="EMBL" id="SJPJ01000001">
    <property type="protein sequence ID" value="TWT79443.1"/>
    <property type="molecule type" value="Genomic_DNA"/>
</dbReference>
<proteinExistence type="predicted"/>
<evidence type="ECO:0000313" key="1">
    <source>
        <dbReference type="EMBL" id="TWT79443.1"/>
    </source>
</evidence>
<sequence length="174" mass="19328">MSDREPAWLVVLIDTELLRWSAVGIDSRGQAFPLIQSEAGNLDEYKELAADDQVSFLRHRLSGVLQRGFDRFYARGKKASHILLISDGPFPNSAEGVTKQLAEHFVEWMINPPVAFLMTPSAFNVGHEAKFDVIAGDFLRSNLVTLSRAIDGIVSQLGQPECWELIPNAKKHPG</sequence>
<dbReference type="AlphaFoldDB" id="A0A5C5YY79"/>
<keyword evidence="2" id="KW-1185">Reference proteome</keyword>